<name>A0A1Y5RL64_9RHOB</name>
<evidence type="ECO:0000256" key="2">
    <source>
        <dbReference type="SAM" id="SignalP"/>
    </source>
</evidence>
<reference evidence="3 4" key="1">
    <citation type="submission" date="2017-03" db="EMBL/GenBank/DDBJ databases">
        <authorList>
            <person name="Afonso C.L."/>
            <person name="Miller P.J."/>
            <person name="Scott M.A."/>
            <person name="Spackman E."/>
            <person name="Goraichik I."/>
            <person name="Dimitrov K.M."/>
            <person name="Suarez D.L."/>
            <person name="Swayne D.E."/>
        </authorList>
    </citation>
    <scope>NUCLEOTIDE SEQUENCE [LARGE SCALE GENOMIC DNA]</scope>
    <source>
        <strain evidence="3 4">CECT 7971</strain>
    </source>
</reference>
<proteinExistence type="inferred from homology"/>
<dbReference type="GO" id="GO:0015562">
    <property type="term" value="F:efflux transmembrane transporter activity"/>
    <property type="evidence" value="ECO:0007669"/>
    <property type="project" value="TreeGrafter"/>
</dbReference>
<dbReference type="GO" id="GO:1990281">
    <property type="term" value="C:efflux pump complex"/>
    <property type="evidence" value="ECO:0007669"/>
    <property type="project" value="TreeGrafter"/>
</dbReference>
<sequence length="361" mass="37815">MMYFRYVKKITVPLRLLILASATASSAMAETPLVVEMVTAQSTVIERSISLTGEIVARDSLSVSFPSGGRVDSVDVQEGDFVAAGTVLARINAIQQEQALRAARAAVSTASADLDQALEDLRRQDSLLERGATTRVARDAAADQARVKEGGLAQARADLDLAQKALEDTVVTAPDAATVIARHVEPGQVIGAVQPVVELALGNAVDALFDAPESLLTTAGGFKTMEMTPLRHPDQAFTGTVREISPLIDPTKGTVAVKVSVEQRPAGVEYGDAVRGSTIVSAGAGIVVPYSAMSATSQGPAVWVVDPETMTVSAQVITVERFETGRIVVKDGIAEGTLVIVAGTQLLFPGRLVQAAEEVDQ</sequence>
<dbReference type="Gene3D" id="2.40.50.100">
    <property type="match status" value="1"/>
</dbReference>
<dbReference type="Gene3D" id="2.40.30.170">
    <property type="match status" value="1"/>
</dbReference>
<keyword evidence="2" id="KW-0732">Signal</keyword>
<keyword evidence="4" id="KW-1185">Reference proteome</keyword>
<feature type="signal peptide" evidence="2">
    <location>
        <begin position="1"/>
        <end position="29"/>
    </location>
</feature>
<gene>
    <name evidence="3" type="primary">mdtA_1</name>
    <name evidence="3" type="ORF">PAM7971_00512</name>
</gene>
<evidence type="ECO:0000313" key="3">
    <source>
        <dbReference type="EMBL" id="SLN18923.1"/>
    </source>
</evidence>
<dbReference type="Gene3D" id="2.40.420.20">
    <property type="match status" value="1"/>
</dbReference>
<dbReference type="InterPro" id="IPR006143">
    <property type="entry name" value="RND_pump_MFP"/>
</dbReference>
<dbReference type="STRING" id="658057.SAMN04488032_101138"/>
<dbReference type="PANTHER" id="PTHR30469">
    <property type="entry name" value="MULTIDRUG RESISTANCE PROTEIN MDTA"/>
    <property type="match status" value="1"/>
</dbReference>
<dbReference type="SUPFAM" id="SSF111369">
    <property type="entry name" value="HlyD-like secretion proteins"/>
    <property type="match status" value="1"/>
</dbReference>
<dbReference type="Gene3D" id="1.10.287.470">
    <property type="entry name" value="Helix hairpin bin"/>
    <property type="match status" value="1"/>
</dbReference>
<evidence type="ECO:0000313" key="4">
    <source>
        <dbReference type="Proteomes" id="UP000193307"/>
    </source>
</evidence>
<accession>A0A1Y5RL64</accession>
<protein>
    <submittedName>
        <fullName evidence="3">Multidrug resistance protein MdtA</fullName>
    </submittedName>
</protein>
<dbReference type="PANTHER" id="PTHR30469:SF38">
    <property type="entry name" value="HLYD FAMILY SECRETION PROTEIN"/>
    <property type="match status" value="1"/>
</dbReference>
<dbReference type="AlphaFoldDB" id="A0A1Y5RL64"/>
<feature type="chain" id="PRO_5012961042" evidence="2">
    <location>
        <begin position="30"/>
        <end position="361"/>
    </location>
</feature>
<comment type="similarity">
    <text evidence="1">Belongs to the membrane fusion protein (MFP) (TC 8.A.1) family.</text>
</comment>
<dbReference type="EMBL" id="FWFW01000001">
    <property type="protein sequence ID" value="SLN18923.1"/>
    <property type="molecule type" value="Genomic_DNA"/>
</dbReference>
<organism evidence="3 4">
    <name type="scientific">Pacificibacter marinus</name>
    <dbReference type="NCBI Taxonomy" id="658057"/>
    <lineage>
        <taxon>Bacteria</taxon>
        <taxon>Pseudomonadati</taxon>
        <taxon>Pseudomonadota</taxon>
        <taxon>Alphaproteobacteria</taxon>
        <taxon>Rhodobacterales</taxon>
        <taxon>Roseobacteraceae</taxon>
        <taxon>Pacificibacter</taxon>
    </lineage>
</organism>
<dbReference type="NCBIfam" id="TIGR01730">
    <property type="entry name" value="RND_mfp"/>
    <property type="match status" value="1"/>
</dbReference>
<dbReference type="Proteomes" id="UP000193307">
    <property type="component" value="Unassembled WGS sequence"/>
</dbReference>
<evidence type="ECO:0000256" key="1">
    <source>
        <dbReference type="ARBA" id="ARBA00009477"/>
    </source>
</evidence>
<dbReference type="OrthoDB" id="9813967at2"/>